<sequence length="125" mass="13555">MWCVCVVCCSSRGRWAGATVSARASLSAGMYCRSCFQHQCKVVHLMRADTHPHKERESAESKDYPSVHHDILDPRLSTAPAPLLSFFDTTATSSFTLATSGRYHARICSSSSLSRSSPSLSALSG</sequence>
<reference evidence="1 2" key="1">
    <citation type="submission" date="2014-05" db="EMBL/GenBank/DDBJ databases">
        <title>Draft genome sequence of a rare smut relative, Tilletiaria anomala UBC 951.</title>
        <authorList>
            <consortium name="DOE Joint Genome Institute"/>
            <person name="Toome M."/>
            <person name="Kuo A."/>
            <person name="Henrissat B."/>
            <person name="Lipzen A."/>
            <person name="Tritt A."/>
            <person name="Yoshinaga Y."/>
            <person name="Zane M."/>
            <person name="Barry K."/>
            <person name="Grigoriev I.V."/>
            <person name="Spatafora J.W."/>
            <person name="Aimea M.C."/>
        </authorList>
    </citation>
    <scope>NUCLEOTIDE SEQUENCE [LARGE SCALE GENOMIC DNA]</scope>
    <source>
        <strain evidence="1 2">UBC 951</strain>
    </source>
</reference>
<dbReference type="GeneID" id="25261634"/>
<dbReference type="InParanoid" id="A0A066WK08"/>
<gene>
    <name evidence="1" type="ORF">K437DRAFT_150836</name>
</gene>
<dbReference type="HOGENOM" id="CLU_1994197_0_0_1"/>
<evidence type="ECO:0000313" key="1">
    <source>
        <dbReference type="EMBL" id="KDN52888.1"/>
    </source>
</evidence>
<keyword evidence="2" id="KW-1185">Reference proteome</keyword>
<dbReference type="EMBL" id="JMSN01000006">
    <property type="protein sequence ID" value="KDN52888.1"/>
    <property type="molecule type" value="Genomic_DNA"/>
</dbReference>
<comment type="caution">
    <text evidence="1">The sequence shown here is derived from an EMBL/GenBank/DDBJ whole genome shotgun (WGS) entry which is preliminary data.</text>
</comment>
<dbReference type="Proteomes" id="UP000027361">
    <property type="component" value="Unassembled WGS sequence"/>
</dbReference>
<evidence type="ECO:0000313" key="2">
    <source>
        <dbReference type="Proteomes" id="UP000027361"/>
    </source>
</evidence>
<dbReference type="AlphaFoldDB" id="A0A066WK08"/>
<dbReference type="RefSeq" id="XP_013245727.1">
    <property type="nucleotide sequence ID" value="XM_013390273.1"/>
</dbReference>
<protein>
    <submittedName>
        <fullName evidence="1">Uncharacterized protein</fullName>
    </submittedName>
</protein>
<organism evidence="1 2">
    <name type="scientific">Tilletiaria anomala (strain ATCC 24038 / CBS 436.72 / UBC 951)</name>
    <dbReference type="NCBI Taxonomy" id="1037660"/>
    <lineage>
        <taxon>Eukaryota</taxon>
        <taxon>Fungi</taxon>
        <taxon>Dikarya</taxon>
        <taxon>Basidiomycota</taxon>
        <taxon>Ustilaginomycotina</taxon>
        <taxon>Exobasidiomycetes</taxon>
        <taxon>Georgefischeriales</taxon>
        <taxon>Tilletiariaceae</taxon>
        <taxon>Tilletiaria</taxon>
    </lineage>
</organism>
<accession>A0A066WK08</accession>
<proteinExistence type="predicted"/>
<name>A0A066WK08_TILAU</name>